<sequence length="217" mass="23484">MKFKEKVFILIFILFSIIITLTFLIQENPYDVLPEKTIYDQNPVSTNHAKEDKELPKEANVLENAQKSQSPIKPIETRPTHVSTATMDNSSTINLHINASPTNNDVAIATIDDSKSVVKIATIDDSKSVVKIATIDDSKNVTIATIDSSKDSKDSSGAVAPVDNLKNTNNSSEASAGIDSPKDTNNSSAEIADVDSSKDTKNSSAKNDDDDNTSREL</sequence>
<evidence type="ECO:0000256" key="1">
    <source>
        <dbReference type="SAM" id="MobiDB-lite"/>
    </source>
</evidence>
<keyword evidence="2" id="KW-1133">Transmembrane helix</keyword>
<keyword evidence="2" id="KW-0812">Transmembrane</keyword>
<dbReference type="OrthoDB" id="2400095at2759"/>
<evidence type="ECO:0000313" key="3">
    <source>
        <dbReference type="EMBL" id="PKY44015.1"/>
    </source>
</evidence>
<proteinExistence type="predicted"/>
<feature type="compositionally biased region" description="Polar residues" evidence="1">
    <location>
        <begin position="165"/>
        <end position="174"/>
    </location>
</feature>
<dbReference type="VEuPathDB" id="FungiDB:RhiirFUN_010117"/>
<feature type="region of interest" description="Disordered" evidence="1">
    <location>
        <begin position="148"/>
        <end position="217"/>
    </location>
</feature>
<evidence type="ECO:0000256" key="2">
    <source>
        <dbReference type="SAM" id="Phobius"/>
    </source>
</evidence>
<dbReference type="AlphaFoldDB" id="A0A2I1GBL6"/>
<gene>
    <name evidence="3" type="ORF">RhiirA4_399425</name>
</gene>
<keyword evidence="4" id="KW-1185">Reference proteome</keyword>
<dbReference type="VEuPathDB" id="FungiDB:RhiirA1_420111"/>
<feature type="transmembrane region" description="Helical" evidence="2">
    <location>
        <begin position="7"/>
        <end position="25"/>
    </location>
</feature>
<organism evidence="3 4">
    <name type="scientific">Rhizophagus irregularis</name>
    <dbReference type="NCBI Taxonomy" id="588596"/>
    <lineage>
        <taxon>Eukaryota</taxon>
        <taxon>Fungi</taxon>
        <taxon>Fungi incertae sedis</taxon>
        <taxon>Mucoromycota</taxon>
        <taxon>Glomeromycotina</taxon>
        <taxon>Glomeromycetes</taxon>
        <taxon>Glomerales</taxon>
        <taxon>Glomeraceae</taxon>
        <taxon>Rhizophagus</taxon>
    </lineage>
</organism>
<keyword evidence="2" id="KW-0472">Membrane</keyword>
<reference evidence="3 4" key="1">
    <citation type="submission" date="2015-10" db="EMBL/GenBank/DDBJ databases">
        <title>Genome analyses suggest a sexual origin of heterokaryosis in a supposedly ancient asexual fungus.</title>
        <authorList>
            <person name="Ropars J."/>
            <person name="Sedzielewska K."/>
            <person name="Noel J."/>
            <person name="Charron P."/>
            <person name="Farinelli L."/>
            <person name="Marton T."/>
            <person name="Kruger M."/>
            <person name="Pelin A."/>
            <person name="Brachmann A."/>
            <person name="Corradi N."/>
        </authorList>
    </citation>
    <scope>NUCLEOTIDE SEQUENCE [LARGE SCALE GENOMIC DNA]</scope>
    <source>
        <strain evidence="3 4">A4</strain>
    </source>
</reference>
<dbReference type="EMBL" id="LLXI01000293">
    <property type="protein sequence ID" value="PKY44015.1"/>
    <property type="molecule type" value="Genomic_DNA"/>
</dbReference>
<accession>A0A2I1GBL6</accession>
<dbReference type="Proteomes" id="UP000234323">
    <property type="component" value="Unassembled WGS sequence"/>
</dbReference>
<protein>
    <submittedName>
        <fullName evidence="3">Uncharacterized protein</fullName>
    </submittedName>
</protein>
<name>A0A2I1GBL6_9GLOM</name>
<evidence type="ECO:0000313" key="4">
    <source>
        <dbReference type="Proteomes" id="UP000234323"/>
    </source>
</evidence>
<dbReference type="VEuPathDB" id="FungiDB:FUN_006289"/>
<comment type="caution">
    <text evidence="3">The sequence shown here is derived from an EMBL/GenBank/DDBJ whole genome shotgun (WGS) entry which is preliminary data.</text>
</comment>